<evidence type="ECO:0000259" key="2">
    <source>
        <dbReference type="SMART" id="SM00849"/>
    </source>
</evidence>
<dbReference type="RefSeq" id="WP_157391134.1">
    <property type="nucleotide sequence ID" value="NZ_WRPP01000006.1"/>
</dbReference>
<feature type="region of interest" description="Disordered" evidence="1">
    <location>
        <begin position="208"/>
        <end position="231"/>
    </location>
</feature>
<accession>A0A7K1V4K1</accession>
<reference evidence="3 4" key="1">
    <citation type="submission" date="2019-12" db="EMBL/GenBank/DDBJ databases">
        <title>Nocardia sp. nov. ET3-3 isolated from soil.</title>
        <authorList>
            <person name="Kanchanasin P."/>
            <person name="Tanasupawat S."/>
            <person name="Yuki M."/>
            <person name="Kudo T."/>
        </authorList>
    </citation>
    <scope>NUCLEOTIDE SEQUENCE [LARGE SCALE GENOMIC DNA]</scope>
    <source>
        <strain evidence="3 4">ET3-3</strain>
    </source>
</reference>
<feature type="domain" description="Metallo-beta-lactamase" evidence="2">
    <location>
        <begin position="43"/>
        <end position="210"/>
    </location>
</feature>
<dbReference type="AlphaFoldDB" id="A0A7K1V4K1"/>
<comment type="caution">
    <text evidence="3">The sequence shown here is derived from an EMBL/GenBank/DDBJ whole genome shotgun (WGS) entry which is preliminary data.</text>
</comment>
<dbReference type="EMBL" id="WRPP01000006">
    <property type="protein sequence ID" value="MVU81580.1"/>
    <property type="molecule type" value="Genomic_DNA"/>
</dbReference>
<evidence type="ECO:0000313" key="3">
    <source>
        <dbReference type="EMBL" id="MVU81580.1"/>
    </source>
</evidence>
<evidence type="ECO:0000313" key="4">
    <source>
        <dbReference type="Proteomes" id="UP000466794"/>
    </source>
</evidence>
<keyword evidence="4" id="KW-1185">Reference proteome</keyword>
<dbReference type="PANTHER" id="PTHR46233:SF1">
    <property type="entry name" value="CONSERVED PROTEIN"/>
    <property type="match status" value="1"/>
</dbReference>
<evidence type="ECO:0000256" key="1">
    <source>
        <dbReference type="SAM" id="MobiDB-lite"/>
    </source>
</evidence>
<dbReference type="Gene3D" id="3.60.15.10">
    <property type="entry name" value="Ribonuclease Z/Hydroxyacylglutathione hydrolase-like"/>
    <property type="match status" value="1"/>
</dbReference>
<protein>
    <submittedName>
        <fullName evidence="3">MBL fold metallo-hydrolase</fullName>
    </submittedName>
</protein>
<name>A0A7K1V4K1_9NOCA</name>
<dbReference type="SMART" id="SM00849">
    <property type="entry name" value="Lactamase_B"/>
    <property type="match status" value="1"/>
</dbReference>
<dbReference type="PANTHER" id="PTHR46233">
    <property type="entry name" value="HYDROXYACYLGLUTATHIONE HYDROLASE GLOC"/>
    <property type="match status" value="1"/>
</dbReference>
<organism evidence="3 4">
    <name type="scientific">Nocardia terrae</name>
    <dbReference type="NCBI Taxonomy" id="2675851"/>
    <lineage>
        <taxon>Bacteria</taxon>
        <taxon>Bacillati</taxon>
        <taxon>Actinomycetota</taxon>
        <taxon>Actinomycetes</taxon>
        <taxon>Mycobacteriales</taxon>
        <taxon>Nocardiaceae</taxon>
        <taxon>Nocardia</taxon>
    </lineage>
</organism>
<dbReference type="InterPro" id="IPR051453">
    <property type="entry name" value="MBL_Glyoxalase_II"/>
</dbReference>
<dbReference type="CDD" id="cd06262">
    <property type="entry name" value="metallo-hydrolase-like_MBL-fold"/>
    <property type="match status" value="1"/>
</dbReference>
<dbReference type="Proteomes" id="UP000466794">
    <property type="component" value="Unassembled WGS sequence"/>
</dbReference>
<sequence>MTTIGGVITIDSPYTGHVTPGSNPQRREVPGARIVKMSVGGMDNNTYLVQCTATGATLLIDAANEAERILELIGQEAPGRVELIVTTHQHRDHWVALPDVVSATEIPTAAHRLDADPLPVKPDRLLADGDKVQVGDLELEAIHLRGHTPGSVALALTDGAGRTHLFTGDSLFPGGVGRTLSPEQFTSLLGDVESKLFDRYPDDTAVYPGHGDDTTLGAERPQLPEWRRRGW</sequence>
<gene>
    <name evidence="3" type="ORF">GPX89_30610</name>
</gene>
<dbReference type="InterPro" id="IPR001279">
    <property type="entry name" value="Metallo-B-lactamas"/>
</dbReference>
<dbReference type="Pfam" id="PF00753">
    <property type="entry name" value="Lactamase_B"/>
    <property type="match status" value="1"/>
</dbReference>
<dbReference type="GO" id="GO:0016787">
    <property type="term" value="F:hydrolase activity"/>
    <property type="evidence" value="ECO:0007669"/>
    <property type="project" value="UniProtKB-KW"/>
</dbReference>
<proteinExistence type="predicted"/>
<dbReference type="InterPro" id="IPR036866">
    <property type="entry name" value="RibonucZ/Hydroxyglut_hydro"/>
</dbReference>
<keyword evidence="3" id="KW-0378">Hydrolase</keyword>
<dbReference type="SUPFAM" id="SSF56281">
    <property type="entry name" value="Metallo-hydrolase/oxidoreductase"/>
    <property type="match status" value="1"/>
</dbReference>